<dbReference type="KEGG" id="bgo:BM43_5289"/>
<accession>A0AAW3F474</accession>
<evidence type="ECO:0000313" key="1">
    <source>
        <dbReference type="EMBL" id="KGC15508.1"/>
    </source>
</evidence>
<dbReference type="RefSeq" id="WP_017918263.1">
    <property type="nucleotide sequence ID" value="NZ_CADEPO010000018.1"/>
</dbReference>
<evidence type="ECO:0000313" key="3">
    <source>
        <dbReference type="Proteomes" id="UP000029590"/>
    </source>
</evidence>
<sequence length="54" mass="5870">MKPESKPRRGPLQRLLAILAFLAGGVASELSHPFACTTVPSRGPSAVRRREERA</sequence>
<proteinExistence type="predicted"/>
<evidence type="ECO:0000313" key="2">
    <source>
        <dbReference type="EMBL" id="UWX75323.1"/>
    </source>
</evidence>
<dbReference type="GeneID" id="66460605"/>
<organism evidence="1 3">
    <name type="scientific">Burkholderia gladioli</name>
    <name type="common">Pseudomonas marginata</name>
    <name type="synonym">Phytomonas marginata</name>
    <dbReference type="NCBI Taxonomy" id="28095"/>
    <lineage>
        <taxon>Bacteria</taxon>
        <taxon>Pseudomonadati</taxon>
        <taxon>Pseudomonadota</taxon>
        <taxon>Betaproteobacteria</taxon>
        <taxon>Burkholderiales</taxon>
        <taxon>Burkholderiaceae</taxon>
        <taxon>Burkholderia</taxon>
    </lineage>
</organism>
<dbReference type="Proteomes" id="UP001059745">
    <property type="component" value="Chromosome 2"/>
</dbReference>
<dbReference type="Proteomes" id="UP000029590">
    <property type="component" value="Unassembled WGS sequence"/>
</dbReference>
<name>A0AAW3F474_BURGA</name>
<reference evidence="2" key="2">
    <citation type="submission" date="2022-09" db="EMBL/GenBank/DDBJ databases">
        <title>Genomic of Burkholderia gladioli.</title>
        <authorList>
            <person name="Wu H."/>
        </authorList>
    </citation>
    <scope>NUCLEOTIDE SEQUENCE</scope>
    <source>
        <strain evidence="2">ZN-S4</strain>
    </source>
</reference>
<dbReference type="EMBL" id="JPGG01000016">
    <property type="protein sequence ID" value="KGC15508.1"/>
    <property type="molecule type" value="Genomic_DNA"/>
</dbReference>
<dbReference type="AlphaFoldDB" id="A0AAW3F474"/>
<reference evidence="1 3" key="1">
    <citation type="submission" date="2014-04" db="EMBL/GenBank/DDBJ databases">
        <authorList>
            <person name="Bishop-Lilly K.A."/>
            <person name="Broomall S.M."/>
            <person name="Chain P.S."/>
            <person name="Chertkov O."/>
            <person name="Coyne S.R."/>
            <person name="Daligault H.E."/>
            <person name="Davenport K.W."/>
            <person name="Erkkila T."/>
            <person name="Frey K.G."/>
            <person name="Gibbons H.S."/>
            <person name="Gu W."/>
            <person name="Jaissle J."/>
            <person name="Johnson S.L."/>
            <person name="Koroleva G.I."/>
            <person name="Ladner J.T."/>
            <person name="Lo C.-C."/>
            <person name="Minogue T.D."/>
            <person name="Munk C."/>
            <person name="Palacios G.F."/>
            <person name="Redden C.L."/>
            <person name="Rosenzweig C.N."/>
            <person name="Scholz M.B."/>
            <person name="Teshima H."/>
            <person name="Xu Y."/>
        </authorList>
    </citation>
    <scope>NUCLEOTIDE SEQUENCE [LARGE SCALE GENOMIC DNA]</scope>
    <source>
        <strain evidence="3">gladioli</strain>
        <strain evidence="1">Gladioli</strain>
    </source>
</reference>
<protein>
    <submittedName>
        <fullName evidence="1">Uncharacterized protein</fullName>
    </submittedName>
</protein>
<gene>
    <name evidence="1" type="ORF">DM48_2477</name>
    <name evidence="2" type="ORF">NYZ96_33515</name>
</gene>
<dbReference type="EMBL" id="CP104215">
    <property type="protein sequence ID" value="UWX75323.1"/>
    <property type="molecule type" value="Genomic_DNA"/>
</dbReference>